<reference evidence="3 4" key="1">
    <citation type="submission" date="2020-07" db="EMBL/GenBank/DDBJ databases">
        <title>Sequencing the genomes of 1000 actinobacteria strains.</title>
        <authorList>
            <person name="Klenk H.-P."/>
        </authorList>
    </citation>
    <scope>NUCLEOTIDE SEQUENCE [LARGE SCALE GENOMIC DNA]</scope>
    <source>
        <strain evidence="3 4">DSM 26341</strain>
    </source>
</reference>
<dbReference type="AlphaFoldDB" id="A0A7Z0D1D4"/>
<accession>A0A7Z0D1D4</accession>
<keyword evidence="1" id="KW-0175">Coiled coil</keyword>
<keyword evidence="4" id="KW-1185">Reference proteome</keyword>
<dbReference type="SUPFAM" id="SSF47413">
    <property type="entry name" value="lambda repressor-like DNA-binding domains"/>
    <property type="match status" value="1"/>
</dbReference>
<sequence length="134" mass="15031">MSHSTAGIIFASRLREERERAGLSQIEFARRLSGMLDDTIDPSAMTRIEKGKRTVKIDEAVAIAQLLDVELMTLLTDTSTIDRHLEIKRAALLKAHARLQQARDDVRQLELSVRVLEGEREASARGVELPDVEI</sequence>
<dbReference type="Proteomes" id="UP000539111">
    <property type="component" value="Unassembled WGS sequence"/>
</dbReference>
<dbReference type="Gene3D" id="1.10.260.40">
    <property type="entry name" value="lambda repressor-like DNA-binding domains"/>
    <property type="match status" value="1"/>
</dbReference>
<dbReference type="InterPro" id="IPR001387">
    <property type="entry name" value="Cro/C1-type_HTH"/>
</dbReference>
<dbReference type="PROSITE" id="PS50943">
    <property type="entry name" value="HTH_CROC1"/>
    <property type="match status" value="1"/>
</dbReference>
<feature type="domain" description="HTH cro/C1-type" evidence="2">
    <location>
        <begin position="14"/>
        <end position="81"/>
    </location>
</feature>
<dbReference type="EMBL" id="JACBZP010000001">
    <property type="protein sequence ID" value="NYI66072.1"/>
    <property type="molecule type" value="Genomic_DNA"/>
</dbReference>
<dbReference type="SMART" id="SM00530">
    <property type="entry name" value="HTH_XRE"/>
    <property type="match status" value="1"/>
</dbReference>
<gene>
    <name evidence="3" type="ORF">BJY26_000378</name>
</gene>
<dbReference type="InterPro" id="IPR010982">
    <property type="entry name" value="Lambda_DNA-bd_dom_sf"/>
</dbReference>
<evidence type="ECO:0000313" key="4">
    <source>
        <dbReference type="Proteomes" id="UP000539111"/>
    </source>
</evidence>
<dbReference type="RefSeq" id="WP_179425182.1">
    <property type="nucleotide sequence ID" value="NZ_JACBZP010000001.1"/>
</dbReference>
<protein>
    <submittedName>
        <fullName evidence="3">Transcriptional regulator with XRE-family HTH domain</fullName>
    </submittedName>
</protein>
<feature type="coiled-coil region" evidence="1">
    <location>
        <begin position="92"/>
        <end position="119"/>
    </location>
</feature>
<comment type="caution">
    <text evidence="3">The sequence shown here is derived from an EMBL/GenBank/DDBJ whole genome shotgun (WGS) entry which is preliminary data.</text>
</comment>
<name>A0A7Z0D1D4_9MICO</name>
<proteinExistence type="predicted"/>
<organism evidence="3 4">
    <name type="scientific">Spelaeicoccus albus</name>
    <dbReference type="NCBI Taxonomy" id="1280376"/>
    <lineage>
        <taxon>Bacteria</taxon>
        <taxon>Bacillati</taxon>
        <taxon>Actinomycetota</taxon>
        <taxon>Actinomycetes</taxon>
        <taxon>Micrococcales</taxon>
        <taxon>Brevibacteriaceae</taxon>
        <taxon>Spelaeicoccus</taxon>
    </lineage>
</organism>
<evidence type="ECO:0000313" key="3">
    <source>
        <dbReference type="EMBL" id="NYI66072.1"/>
    </source>
</evidence>
<dbReference type="Pfam" id="PF13560">
    <property type="entry name" value="HTH_31"/>
    <property type="match status" value="1"/>
</dbReference>
<dbReference type="CDD" id="cd00093">
    <property type="entry name" value="HTH_XRE"/>
    <property type="match status" value="1"/>
</dbReference>
<dbReference type="GO" id="GO:0003677">
    <property type="term" value="F:DNA binding"/>
    <property type="evidence" value="ECO:0007669"/>
    <property type="project" value="InterPro"/>
</dbReference>
<evidence type="ECO:0000256" key="1">
    <source>
        <dbReference type="SAM" id="Coils"/>
    </source>
</evidence>
<evidence type="ECO:0000259" key="2">
    <source>
        <dbReference type="PROSITE" id="PS50943"/>
    </source>
</evidence>